<gene>
    <name evidence="9" type="ORF">R3P38DRAFT_470619</name>
</gene>
<dbReference type="SUPFAM" id="SSF51182">
    <property type="entry name" value="RmlC-like cupins"/>
    <property type="match status" value="1"/>
</dbReference>
<dbReference type="InterPro" id="IPR011051">
    <property type="entry name" value="RmlC_Cupin_sf"/>
</dbReference>
<evidence type="ECO:0000256" key="1">
    <source>
        <dbReference type="ARBA" id="ARBA00004123"/>
    </source>
</evidence>
<evidence type="ECO:0000313" key="10">
    <source>
        <dbReference type="Proteomes" id="UP001362999"/>
    </source>
</evidence>
<keyword evidence="4" id="KW-0539">Nucleus</keyword>
<dbReference type="PANTHER" id="PTHR16684:SF11">
    <property type="entry name" value="CENTROMERE PROTEIN C"/>
    <property type="match status" value="1"/>
</dbReference>
<dbReference type="Pfam" id="PF11699">
    <property type="entry name" value="CENP-C_C"/>
    <property type="match status" value="1"/>
</dbReference>
<dbReference type="CDD" id="cd06993">
    <property type="entry name" value="cupin_CENP-C_C"/>
    <property type="match status" value="1"/>
</dbReference>
<evidence type="ECO:0000256" key="5">
    <source>
        <dbReference type="ARBA" id="ARBA00057947"/>
    </source>
</evidence>
<accession>A0AAV9ZE15</accession>
<evidence type="ECO:0000256" key="4">
    <source>
        <dbReference type="ARBA" id="ARBA00023242"/>
    </source>
</evidence>
<reference evidence="9 10" key="1">
    <citation type="journal article" date="2024" name="J Genomics">
        <title>Draft genome sequencing and assembly of Favolaschia claudopus CIRM-BRFM 2984 isolated from oak limbs.</title>
        <authorList>
            <person name="Navarro D."/>
            <person name="Drula E."/>
            <person name="Chaduli D."/>
            <person name="Cazenave R."/>
            <person name="Ahrendt S."/>
            <person name="Wang J."/>
            <person name="Lipzen A."/>
            <person name="Daum C."/>
            <person name="Barry K."/>
            <person name="Grigoriev I.V."/>
            <person name="Favel A."/>
            <person name="Rosso M.N."/>
            <person name="Martin F."/>
        </authorList>
    </citation>
    <scope>NUCLEOTIDE SEQUENCE [LARGE SCALE GENOMIC DNA]</scope>
    <source>
        <strain evidence="9 10">CIRM-BRFM 2984</strain>
    </source>
</reference>
<dbReference type="AlphaFoldDB" id="A0AAV9ZE15"/>
<keyword evidence="10" id="KW-1185">Reference proteome</keyword>
<dbReference type="EMBL" id="JAWWNJ010000159">
    <property type="protein sequence ID" value="KAK6980513.1"/>
    <property type="molecule type" value="Genomic_DNA"/>
</dbReference>
<comment type="subcellular location">
    <subcellularLocation>
        <location evidence="1">Nucleus</location>
    </subcellularLocation>
</comment>
<keyword evidence="3" id="KW-0238">DNA-binding</keyword>
<dbReference type="FunFam" id="2.60.120.10:FF:000033">
    <property type="entry name" value="Centromere protein C 1"/>
    <property type="match status" value="1"/>
</dbReference>
<dbReference type="GO" id="GO:0019237">
    <property type="term" value="F:centromeric DNA binding"/>
    <property type="evidence" value="ECO:0007669"/>
    <property type="project" value="InterPro"/>
</dbReference>
<evidence type="ECO:0000256" key="6">
    <source>
        <dbReference type="ARBA" id="ARBA00075033"/>
    </source>
</evidence>
<dbReference type="GO" id="GO:0051315">
    <property type="term" value="P:attachment of mitotic spindle microtubules to kinetochore"/>
    <property type="evidence" value="ECO:0007669"/>
    <property type="project" value="TreeGrafter"/>
</dbReference>
<evidence type="ECO:0000259" key="8">
    <source>
        <dbReference type="Pfam" id="PF11699"/>
    </source>
</evidence>
<evidence type="ECO:0000256" key="7">
    <source>
        <dbReference type="SAM" id="MobiDB-lite"/>
    </source>
</evidence>
<protein>
    <recommendedName>
        <fullName evidence="6">CENP-C homolog</fullName>
    </recommendedName>
</protein>
<dbReference type="GO" id="GO:0051455">
    <property type="term" value="P:spindle attachment to meiosis I kinetochore"/>
    <property type="evidence" value="ECO:0007669"/>
    <property type="project" value="TreeGrafter"/>
</dbReference>
<proteinExistence type="inferred from homology"/>
<organism evidence="9 10">
    <name type="scientific">Favolaschia claudopus</name>
    <dbReference type="NCBI Taxonomy" id="2862362"/>
    <lineage>
        <taxon>Eukaryota</taxon>
        <taxon>Fungi</taxon>
        <taxon>Dikarya</taxon>
        <taxon>Basidiomycota</taxon>
        <taxon>Agaricomycotina</taxon>
        <taxon>Agaricomycetes</taxon>
        <taxon>Agaricomycetidae</taxon>
        <taxon>Agaricales</taxon>
        <taxon>Marasmiineae</taxon>
        <taxon>Mycenaceae</taxon>
        <taxon>Favolaschia</taxon>
    </lineage>
</organism>
<evidence type="ECO:0000313" key="9">
    <source>
        <dbReference type="EMBL" id="KAK6980513.1"/>
    </source>
</evidence>
<feature type="region of interest" description="Disordered" evidence="7">
    <location>
        <begin position="249"/>
        <end position="269"/>
    </location>
</feature>
<evidence type="ECO:0000256" key="3">
    <source>
        <dbReference type="ARBA" id="ARBA00023125"/>
    </source>
</evidence>
<dbReference type="GO" id="GO:0000776">
    <property type="term" value="C:kinetochore"/>
    <property type="evidence" value="ECO:0007669"/>
    <property type="project" value="InterPro"/>
</dbReference>
<evidence type="ECO:0000256" key="2">
    <source>
        <dbReference type="ARBA" id="ARBA00010291"/>
    </source>
</evidence>
<comment type="caution">
    <text evidence="9">The sequence shown here is derived from an EMBL/GenBank/DDBJ whole genome shotgun (WGS) entry which is preliminary data.</text>
</comment>
<dbReference type="GO" id="GO:0051382">
    <property type="term" value="P:kinetochore assembly"/>
    <property type="evidence" value="ECO:0007669"/>
    <property type="project" value="InterPro"/>
</dbReference>
<sequence length="281" mass="32257">MVRTIWSSPRKSAKRLNRTANLENSNVGVPQTLRRSPRVPYAPLEWWRNEKVEYGGRDPNGEKILVPRIRAIIRIPKVPIVPRKRSRRQRAADDKPEERKKKIVILPKNPEEGWDNDTQATATVKALFTEQNVSRRIAFTARMYKPQFIGDNSSWSFEKIFQDSEFIAGGQMVIERNARKPVRPSNDNTFIFLVIEGAVNVKIHETSLIVTSGGSFMVPRGNRYFIENIADRPSKLFFSQARREVSMMAETRSLSPQGQRPASRQLSLARARDLQRVTAPF</sequence>
<dbReference type="Gene3D" id="2.60.120.10">
    <property type="entry name" value="Jelly Rolls"/>
    <property type="match status" value="1"/>
</dbReference>
<dbReference type="GO" id="GO:0005634">
    <property type="term" value="C:nucleus"/>
    <property type="evidence" value="ECO:0007669"/>
    <property type="project" value="UniProtKB-SubCell"/>
</dbReference>
<comment type="function">
    <text evidence="5">Component of the kinetochore, a multiprotein complex that assembles on centromeric DNA and attaches chromosomes to spindle microtubules, mediating chromosome segregation and sister chromatid segregation during meiosis and mitosis. Component of the inner kinetochore constitutive centromere-associated network (CCAN), which serves as a structural platform for outer kinetochore assembly.</text>
</comment>
<dbReference type="InterPro" id="IPR014710">
    <property type="entry name" value="RmlC-like_jellyroll"/>
</dbReference>
<comment type="similarity">
    <text evidence="2">Belongs to the CENP-C/MIF2 family.</text>
</comment>
<dbReference type="Proteomes" id="UP001362999">
    <property type="component" value="Unassembled WGS sequence"/>
</dbReference>
<feature type="domain" description="Mif2/CENP-C cupin" evidence="8">
    <location>
        <begin position="156"/>
        <end position="240"/>
    </location>
</feature>
<dbReference type="PANTHER" id="PTHR16684">
    <property type="entry name" value="CENTROMERE PROTEIN C"/>
    <property type="match status" value="1"/>
</dbReference>
<dbReference type="InterPro" id="IPR028386">
    <property type="entry name" value="CENP-C/Mif2/cnp3"/>
</dbReference>
<dbReference type="InterPro" id="IPR025974">
    <property type="entry name" value="Mif2/CENP-C_cupin"/>
</dbReference>
<name>A0AAV9ZE15_9AGAR</name>
<feature type="compositionally biased region" description="Polar residues" evidence="7">
    <location>
        <begin position="252"/>
        <end position="266"/>
    </location>
</feature>